<dbReference type="InterPro" id="IPR036772">
    <property type="entry name" value="SRCR-like_dom_sf"/>
</dbReference>
<dbReference type="KEGG" id="kmr:108241364"/>
<dbReference type="Gene3D" id="3.30.710.10">
    <property type="entry name" value="Potassium Channel Kv1.1, Chain A"/>
    <property type="match status" value="1"/>
</dbReference>
<dbReference type="InterPro" id="IPR001190">
    <property type="entry name" value="SRCR"/>
</dbReference>
<feature type="domain" description="SRCR" evidence="5">
    <location>
        <begin position="39"/>
        <end position="139"/>
    </location>
</feature>
<dbReference type="SUPFAM" id="SSF56487">
    <property type="entry name" value="SRCR-like"/>
    <property type="match status" value="1"/>
</dbReference>
<dbReference type="Gene3D" id="3.10.250.10">
    <property type="entry name" value="SRCR-like domain"/>
    <property type="match status" value="1"/>
</dbReference>
<dbReference type="SMART" id="SM00875">
    <property type="entry name" value="BACK"/>
    <property type="match status" value="1"/>
</dbReference>
<dbReference type="Pfam" id="PF07707">
    <property type="entry name" value="BACK"/>
    <property type="match status" value="1"/>
</dbReference>
<dbReference type="STRING" id="37003.ENSKMAP00000014168"/>
<dbReference type="GeneTree" id="ENSGT00940000164412"/>
<feature type="disulfide bond" evidence="3">
    <location>
        <begin position="108"/>
        <end position="118"/>
    </location>
</feature>
<dbReference type="Gene3D" id="1.25.40.420">
    <property type="match status" value="1"/>
</dbReference>
<dbReference type="CDD" id="cd18496">
    <property type="entry name" value="BACK_LGALS3BP"/>
    <property type="match status" value="1"/>
</dbReference>
<protein>
    <submittedName>
        <fullName evidence="6">Galectin-3-binding protein B-like</fullName>
    </submittedName>
</protein>
<proteinExistence type="predicted"/>
<feature type="disulfide bond" evidence="3">
    <location>
        <begin position="64"/>
        <end position="128"/>
    </location>
</feature>
<dbReference type="OrthoDB" id="25028at2759"/>
<accession>A0A3Q3AC92</accession>
<dbReference type="PRINTS" id="PR00258">
    <property type="entry name" value="SPERACTRCPTR"/>
</dbReference>
<evidence type="ECO:0000256" key="4">
    <source>
        <dbReference type="SAM" id="SignalP"/>
    </source>
</evidence>
<evidence type="ECO:0000259" key="5">
    <source>
        <dbReference type="PROSITE" id="PS50287"/>
    </source>
</evidence>
<evidence type="ECO:0000313" key="7">
    <source>
        <dbReference type="Proteomes" id="UP000264800"/>
    </source>
</evidence>
<dbReference type="SUPFAM" id="SSF54695">
    <property type="entry name" value="POZ domain"/>
    <property type="match status" value="1"/>
</dbReference>
<reference evidence="6" key="2">
    <citation type="submission" date="2025-09" db="UniProtKB">
        <authorList>
            <consortium name="Ensembl"/>
        </authorList>
    </citation>
    <scope>IDENTIFICATION</scope>
</reference>
<evidence type="ECO:0000313" key="6">
    <source>
        <dbReference type="Ensembl" id="ENSKMAP00000014168.1"/>
    </source>
</evidence>
<dbReference type="RefSeq" id="XP_017280938.1">
    <property type="nucleotide sequence ID" value="XM_017425449.3"/>
</dbReference>
<keyword evidence="1 4" id="KW-0732">Signal</keyword>
<dbReference type="FunFam" id="3.10.250.10:FF:000001">
    <property type="entry name" value="Lysyl oxidase 4 isoform X1"/>
    <property type="match status" value="1"/>
</dbReference>
<dbReference type="PANTHER" id="PTHR24410">
    <property type="entry name" value="HL07962P-RELATED"/>
    <property type="match status" value="1"/>
</dbReference>
<dbReference type="GeneID" id="108241364"/>
<feature type="chain" id="PRO_5018545254" evidence="4">
    <location>
        <begin position="23"/>
        <end position="614"/>
    </location>
</feature>
<dbReference type="GO" id="GO:0016020">
    <property type="term" value="C:membrane"/>
    <property type="evidence" value="ECO:0007669"/>
    <property type="project" value="InterPro"/>
</dbReference>
<dbReference type="Proteomes" id="UP000264800">
    <property type="component" value="Unplaced"/>
</dbReference>
<dbReference type="Ensembl" id="ENSKMAT00000014379.1">
    <property type="protein sequence ID" value="ENSKMAP00000014168.1"/>
    <property type="gene ID" value="ENSKMAG00000010622.1"/>
</dbReference>
<evidence type="ECO:0000256" key="3">
    <source>
        <dbReference type="PROSITE-ProRule" id="PRU00196"/>
    </source>
</evidence>
<feature type="signal peptide" evidence="4">
    <location>
        <begin position="1"/>
        <end position="22"/>
    </location>
</feature>
<dbReference type="SMART" id="SM00202">
    <property type="entry name" value="SR"/>
    <property type="match status" value="1"/>
</dbReference>
<dbReference type="AlphaFoldDB" id="A0A3Q3AC92"/>
<dbReference type="OMA" id="LMLCGGR"/>
<keyword evidence="2 3" id="KW-1015">Disulfide bond</keyword>
<organism evidence="6 7">
    <name type="scientific">Kryptolebias marmoratus</name>
    <name type="common">Mangrove killifish</name>
    <name type="synonym">Rivulus marmoratus</name>
    <dbReference type="NCBI Taxonomy" id="37003"/>
    <lineage>
        <taxon>Eukaryota</taxon>
        <taxon>Metazoa</taxon>
        <taxon>Chordata</taxon>
        <taxon>Craniata</taxon>
        <taxon>Vertebrata</taxon>
        <taxon>Euteleostomi</taxon>
        <taxon>Actinopterygii</taxon>
        <taxon>Neopterygii</taxon>
        <taxon>Teleostei</taxon>
        <taxon>Neoteleostei</taxon>
        <taxon>Acanthomorphata</taxon>
        <taxon>Ovalentaria</taxon>
        <taxon>Atherinomorphae</taxon>
        <taxon>Cyprinodontiformes</taxon>
        <taxon>Rivulidae</taxon>
        <taxon>Kryptolebias</taxon>
    </lineage>
</organism>
<dbReference type="InterPro" id="IPR011705">
    <property type="entry name" value="BACK"/>
</dbReference>
<feature type="disulfide bond" evidence="3">
    <location>
        <begin position="77"/>
        <end position="138"/>
    </location>
</feature>
<name>A0A3Q3AC92_KRYMA</name>
<keyword evidence="7" id="KW-1185">Reference proteome</keyword>
<dbReference type="InterPro" id="IPR011333">
    <property type="entry name" value="SKP1/BTB/POZ_sf"/>
</dbReference>
<evidence type="ECO:0000256" key="1">
    <source>
        <dbReference type="ARBA" id="ARBA00022729"/>
    </source>
</evidence>
<dbReference type="PROSITE" id="PS50287">
    <property type="entry name" value="SRCR_2"/>
    <property type="match status" value="1"/>
</dbReference>
<sequence>MISHRHLQTGWLLLLLCVSGRAYRLDLFGRNSVPQEGDVRLFGTESVSEGRVEVYHDGKWGTVCDDKWDVTEAQVVCRQLNFPGAKSVVVGKDYGQAPGPIWLDEIKCTGTEKQLVSCKFNVWGVTDCTHKEDVGVICETGNNNMTISDSPHFLDHSIHLSDDLGKIYDNGIECNYLMIFQSPTGNTQEDGTPEMTETTICTHKIILMQLPFFSFSAGSNTSTVQLSKPCQTHLNSFVRYLYTRKIDVTFSSALCIHQLASDLGVKHLMEDIGRLFSKILPDDASFNTQVSLYQYAVETGDLILQENCAQYLAWNYQNLTRSPAWSDLPVELLQALLTRSDLVAPDEYFVLQTVESWITEKSDSTSLETQVDLLRLVRFPMISAEKLYILESSSPLYKTHRNVYLDSMLKALQFNVLLFSNLSANPNFKADSDDYKPRIYISETWSTTLNPSHKESQRMPSNPIRDQYSSYNSRNRYDRYGYMRYPTANPYYASGTSYTNKLFKTPYHNSLLFKDKMASWEARVFKNQRECSNNGLRCESVPAAKLARQDYYISESNILFRNRLLLMCQNKYICQIQGFKGNLAYTATNETQVPAYPCPDDKYAYVFAVRPEYV</sequence>
<dbReference type="PANTHER" id="PTHR24410:SF16">
    <property type="entry name" value="GALECTIN-3-BINDING PROTEIN"/>
    <property type="match status" value="1"/>
</dbReference>
<reference evidence="6" key="1">
    <citation type="submission" date="2025-08" db="UniProtKB">
        <authorList>
            <consortium name="Ensembl"/>
        </authorList>
    </citation>
    <scope>IDENTIFICATION</scope>
</reference>
<dbReference type="Pfam" id="PF00530">
    <property type="entry name" value="SRCR"/>
    <property type="match status" value="1"/>
</dbReference>
<evidence type="ECO:0000256" key="2">
    <source>
        <dbReference type="ARBA" id="ARBA00023157"/>
    </source>
</evidence>
<dbReference type="InterPro" id="IPR051481">
    <property type="entry name" value="BTB-POZ/Galectin-3-binding"/>
</dbReference>